<reference evidence="1 2" key="1">
    <citation type="submission" date="2013-10" db="EMBL/GenBank/DDBJ databases">
        <authorList>
            <consortium name="International Citrus Genome Consortium"/>
            <person name="Jenkins J."/>
            <person name="Schmutz J."/>
            <person name="Prochnik S."/>
            <person name="Rokhsar D."/>
            <person name="Gmitter F."/>
            <person name="Ollitrault P."/>
            <person name="Machado M."/>
            <person name="Talon M."/>
            <person name="Wincker P."/>
            <person name="Jaillon O."/>
            <person name="Morgante M."/>
        </authorList>
    </citation>
    <scope>NUCLEOTIDE SEQUENCE</scope>
    <source>
        <strain evidence="2">cv. Clemenules</strain>
    </source>
</reference>
<dbReference type="Gramene" id="ESR55871">
    <property type="protein sequence ID" value="ESR55871"/>
    <property type="gene ID" value="CICLE_v10023261mg"/>
</dbReference>
<organism evidence="1 2">
    <name type="scientific">Citrus clementina</name>
    <name type="common">Clementine</name>
    <name type="synonym">Citrus deliciosa x Citrus sinensis</name>
    <dbReference type="NCBI Taxonomy" id="85681"/>
    <lineage>
        <taxon>Eukaryota</taxon>
        <taxon>Viridiplantae</taxon>
        <taxon>Streptophyta</taxon>
        <taxon>Embryophyta</taxon>
        <taxon>Tracheophyta</taxon>
        <taxon>Spermatophyta</taxon>
        <taxon>Magnoliopsida</taxon>
        <taxon>eudicotyledons</taxon>
        <taxon>Gunneridae</taxon>
        <taxon>Pentapetalae</taxon>
        <taxon>rosids</taxon>
        <taxon>malvids</taxon>
        <taxon>Sapindales</taxon>
        <taxon>Rutaceae</taxon>
        <taxon>Aurantioideae</taxon>
        <taxon>Citrus</taxon>
    </lineage>
</organism>
<dbReference type="InParanoid" id="V4U156"/>
<keyword evidence="2" id="KW-1185">Reference proteome</keyword>
<evidence type="ECO:0000313" key="2">
    <source>
        <dbReference type="Proteomes" id="UP000030687"/>
    </source>
</evidence>
<accession>V4U156</accession>
<dbReference type="eggNOG" id="KOG0504">
    <property type="taxonomic scope" value="Eukaryota"/>
</dbReference>
<dbReference type="STRING" id="85681.V4U156"/>
<protein>
    <submittedName>
        <fullName evidence="1">Uncharacterized protein</fullName>
    </submittedName>
</protein>
<gene>
    <name evidence="1" type="ORF">CICLE_v10023261mg</name>
</gene>
<evidence type="ECO:0000313" key="1">
    <source>
        <dbReference type="EMBL" id="ESR55871.1"/>
    </source>
</evidence>
<dbReference type="EMBL" id="KI536661">
    <property type="protein sequence ID" value="ESR55871.1"/>
    <property type="molecule type" value="Genomic_DNA"/>
</dbReference>
<sequence length="166" mass="19244">MVVLSMIMEKQSSFRTWTMEKQQSICSVTFEKQPSIQRVMEEQQSFHETAEFSWSFCSFMEKQKSFRIVTERQLSFIGGGQRKKNKDLPGKRSHLQLHLPARTGNLSRVTEILQGCDSSEAKELLLKQNQEEWHALMVEEMLRHMNLETLSIAAKNGYDSFHAAAK</sequence>
<dbReference type="AlphaFoldDB" id="V4U156"/>
<dbReference type="KEGG" id="cic:CICLE_v10023261mg"/>
<dbReference type="OMA" id="NQEEWHA"/>
<proteinExistence type="predicted"/>
<name>V4U156_CITCL</name>
<dbReference type="Proteomes" id="UP000030687">
    <property type="component" value="Unassembled WGS sequence"/>
</dbReference>